<name>A0A6G8PXX3_9ACTN</name>
<keyword evidence="2" id="KW-1185">Reference proteome</keyword>
<dbReference type="Proteomes" id="UP000502706">
    <property type="component" value="Chromosome"/>
</dbReference>
<sequence>MLPSAVRVGVPGPEPPGVHLLPDGEGHWTTRDGRAVPALEGCIDVDVSVTPFTSTLPIRRPGLAPSESAEISVAYIEGTQLQVWPEPQRYTCMKQGDRGGLYRFVSIDGGFTADLPVVDDGLVLDHPGLFRRAVA</sequence>
<accession>A0A6G8PXX3</accession>
<gene>
    <name evidence="1" type="ORF">GBA65_11335</name>
</gene>
<dbReference type="KEGG" id="rmar:GBA65_11335"/>
<dbReference type="InterPro" id="IPR009467">
    <property type="entry name" value="Glycolipid-bd_prot_put"/>
</dbReference>
<dbReference type="SUPFAM" id="SSF159275">
    <property type="entry name" value="PA1994-like"/>
    <property type="match status" value="1"/>
</dbReference>
<evidence type="ECO:0000313" key="1">
    <source>
        <dbReference type="EMBL" id="QIN79018.1"/>
    </source>
</evidence>
<proteinExistence type="predicted"/>
<reference evidence="1 2" key="1">
    <citation type="submission" date="2019-10" db="EMBL/GenBank/DDBJ databases">
        <title>Rubrobacter sp nov SCSIO 52915 isolated from a deep-sea sediment in the South China Sea.</title>
        <authorList>
            <person name="Chen R.W."/>
        </authorList>
    </citation>
    <scope>NUCLEOTIDE SEQUENCE [LARGE SCALE GENOMIC DNA]</scope>
    <source>
        <strain evidence="1 2">SCSIO 52915</strain>
    </source>
</reference>
<organism evidence="1 2">
    <name type="scientific">Rubrobacter marinus</name>
    <dbReference type="NCBI Taxonomy" id="2653852"/>
    <lineage>
        <taxon>Bacteria</taxon>
        <taxon>Bacillati</taxon>
        <taxon>Actinomycetota</taxon>
        <taxon>Rubrobacteria</taxon>
        <taxon>Rubrobacterales</taxon>
        <taxon>Rubrobacteraceae</taxon>
        <taxon>Rubrobacter</taxon>
    </lineage>
</organism>
<dbReference type="EMBL" id="CP045121">
    <property type="protein sequence ID" value="QIN79018.1"/>
    <property type="molecule type" value="Genomic_DNA"/>
</dbReference>
<dbReference type="Pfam" id="PF06475">
    <property type="entry name" value="Glycolipid_bind"/>
    <property type="match status" value="1"/>
</dbReference>
<protein>
    <submittedName>
        <fullName evidence="1">Uncharacterized protein</fullName>
    </submittedName>
</protein>
<evidence type="ECO:0000313" key="2">
    <source>
        <dbReference type="Proteomes" id="UP000502706"/>
    </source>
</evidence>
<dbReference type="AlphaFoldDB" id="A0A6G8PXX3"/>